<evidence type="ECO:0000313" key="11">
    <source>
        <dbReference type="EMBL" id="KYC38030.1"/>
    </source>
</evidence>
<dbReference type="UniPathway" id="UPA00140">
    <property type="reaction ID" value="UER00204"/>
</dbReference>
<dbReference type="GO" id="GO:0000103">
    <property type="term" value="P:sulfate assimilation"/>
    <property type="evidence" value="ECO:0007669"/>
    <property type="project" value="UniProtKB-UniRule"/>
</dbReference>
<reference evidence="11 12" key="1">
    <citation type="journal article" date="2013" name="Genome Biol. Evol.">
        <title>Genomes of Stigonematalean cyanobacteria (subsection V) and the evolution of oxygenic photosynthesis from prokaryotes to plastids.</title>
        <authorList>
            <person name="Dagan T."/>
            <person name="Roettger M."/>
            <person name="Stucken K."/>
            <person name="Landan G."/>
            <person name="Koch R."/>
            <person name="Major P."/>
            <person name="Gould S.B."/>
            <person name="Goremykin V.V."/>
            <person name="Rippka R."/>
            <person name="Tandeau de Marsac N."/>
            <person name="Gugger M."/>
            <person name="Lockhart P.J."/>
            <person name="Allen J.F."/>
            <person name="Brune I."/>
            <person name="Maus I."/>
            <person name="Puhler A."/>
            <person name="Martin W.F."/>
        </authorList>
    </citation>
    <scope>NUCLEOTIDE SEQUENCE [LARGE SCALE GENOMIC DNA]</scope>
    <source>
        <strain evidence="11 12">PCC 7110</strain>
    </source>
</reference>
<gene>
    <name evidence="8 11" type="primary">sat</name>
    <name evidence="11" type="ORF">WA1_37360</name>
</gene>
<comment type="caution">
    <text evidence="11">The sequence shown here is derived from an EMBL/GenBank/DDBJ whole genome shotgun (WGS) entry which is preliminary data.</text>
</comment>
<feature type="domain" description="Sulphate adenylyltransferase catalytic" evidence="9">
    <location>
        <begin position="174"/>
        <end position="384"/>
    </location>
</feature>
<evidence type="ECO:0000259" key="9">
    <source>
        <dbReference type="Pfam" id="PF01747"/>
    </source>
</evidence>
<dbReference type="InterPro" id="IPR025980">
    <property type="entry name" value="ATP-Sase_PUA-like_dom"/>
</dbReference>
<dbReference type="Proteomes" id="UP000076925">
    <property type="component" value="Unassembled WGS sequence"/>
</dbReference>
<keyword evidence="4 8" id="KW-0547">Nucleotide-binding</keyword>
<evidence type="ECO:0000256" key="8">
    <source>
        <dbReference type="HAMAP-Rule" id="MF_00066"/>
    </source>
</evidence>
<dbReference type="AlphaFoldDB" id="A0A139X044"/>
<dbReference type="InterPro" id="IPR014729">
    <property type="entry name" value="Rossmann-like_a/b/a_fold"/>
</dbReference>
<dbReference type="GO" id="GO:0070814">
    <property type="term" value="P:hydrogen sulfide biosynthetic process"/>
    <property type="evidence" value="ECO:0007669"/>
    <property type="project" value="UniProtKB-UniRule"/>
</dbReference>
<dbReference type="EMBL" id="ANNX02000042">
    <property type="protein sequence ID" value="KYC38030.1"/>
    <property type="molecule type" value="Genomic_DNA"/>
</dbReference>
<feature type="domain" description="ATP-sulfurylase PUA-like" evidence="10">
    <location>
        <begin position="8"/>
        <end position="166"/>
    </location>
</feature>
<dbReference type="SUPFAM" id="SSF88697">
    <property type="entry name" value="PUA domain-like"/>
    <property type="match status" value="1"/>
</dbReference>
<dbReference type="PANTHER" id="PTHR43509">
    <property type="match status" value="1"/>
</dbReference>
<dbReference type="GO" id="GO:0005524">
    <property type="term" value="F:ATP binding"/>
    <property type="evidence" value="ECO:0007669"/>
    <property type="project" value="UniProtKB-KW"/>
</dbReference>
<dbReference type="InterPro" id="IPR015947">
    <property type="entry name" value="PUA-like_sf"/>
</dbReference>
<dbReference type="PANTHER" id="PTHR43509:SF1">
    <property type="entry name" value="SULFATE ADENYLYLTRANSFERASE"/>
    <property type="match status" value="1"/>
</dbReference>
<comment type="pathway">
    <text evidence="1 8">Sulfur metabolism; hydrogen sulfide biosynthesis; sulfite from sulfate: step 1/3.</text>
</comment>
<dbReference type="NCBIfam" id="NF003166">
    <property type="entry name" value="PRK04149.1"/>
    <property type="match status" value="1"/>
</dbReference>
<evidence type="ECO:0000256" key="7">
    <source>
        <dbReference type="ARBA" id="ARBA00049370"/>
    </source>
</evidence>
<keyword evidence="5 8" id="KW-0067">ATP-binding</keyword>
<proteinExistence type="inferred from homology"/>
<keyword evidence="2 8" id="KW-0808">Transferase</keyword>
<evidence type="ECO:0000256" key="1">
    <source>
        <dbReference type="ARBA" id="ARBA00005048"/>
    </source>
</evidence>
<dbReference type="NCBIfam" id="TIGR00339">
    <property type="entry name" value="sopT"/>
    <property type="match status" value="1"/>
</dbReference>
<comment type="catalytic activity">
    <reaction evidence="7 8">
        <text>sulfate + ATP + H(+) = adenosine 5'-phosphosulfate + diphosphate</text>
        <dbReference type="Rhea" id="RHEA:18133"/>
        <dbReference type="ChEBI" id="CHEBI:15378"/>
        <dbReference type="ChEBI" id="CHEBI:16189"/>
        <dbReference type="ChEBI" id="CHEBI:30616"/>
        <dbReference type="ChEBI" id="CHEBI:33019"/>
        <dbReference type="ChEBI" id="CHEBI:58243"/>
        <dbReference type="EC" id="2.7.7.4"/>
    </reaction>
</comment>
<evidence type="ECO:0000256" key="3">
    <source>
        <dbReference type="ARBA" id="ARBA00022695"/>
    </source>
</evidence>
<dbReference type="OrthoDB" id="9804504at2"/>
<accession>A0A139X044</accession>
<dbReference type="EC" id="2.7.7.4" evidence="8"/>
<dbReference type="Pfam" id="PF14306">
    <property type="entry name" value="PUA_2"/>
    <property type="match status" value="1"/>
</dbReference>
<dbReference type="GO" id="GO:0004781">
    <property type="term" value="F:sulfate adenylyltransferase (ATP) activity"/>
    <property type="evidence" value="ECO:0007669"/>
    <property type="project" value="UniProtKB-UniRule"/>
</dbReference>
<dbReference type="Gene3D" id="3.40.50.620">
    <property type="entry name" value="HUPs"/>
    <property type="match status" value="1"/>
</dbReference>
<dbReference type="STRING" id="128403.WA1_37360"/>
<keyword evidence="12" id="KW-1185">Reference proteome</keyword>
<evidence type="ECO:0000259" key="10">
    <source>
        <dbReference type="Pfam" id="PF14306"/>
    </source>
</evidence>
<dbReference type="InterPro" id="IPR020792">
    <property type="entry name" value="SO4_adenylyltransferase_pro"/>
</dbReference>
<dbReference type="Gene3D" id="3.10.400.10">
    <property type="entry name" value="Sulfate adenylyltransferase"/>
    <property type="match status" value="1"/>
</dbReference>
<dbReference type="Pfam" id="PF01747">
    <property type="entry name" value="ATP-sulfurylase"/>
    <property type="match status" value="1"/>
</dbReference>
<keyword evidence="3 8" id="KW-0548">Nucleotidyltransferase</keyword>
<protein>
    <recommendedName>
        <fullName evidence="8">Sulfate adenylyltransferase</fullName>
        <ecNumber evidence="8">2.7.7.4</ecNumber>
    </recommendedName>
    <alternativeName>
        <fullName evidence="8">ATP-sulfurylase</fullName>
    </alternativeName>
    <alternativeName>
        <fullName evidence="8">Sulfate adenylate transferase</fullName>
        <shortName evidence="8">SAT</shortName>
    </alternativeName>
</protein>
<dbReference type="HAMAP" id="MF_00066">
    <property type="entry name" value="Sulf_adenylyltr"/>
    <property type="match status" value="1"/>
</dbReference>
<comment type="similarity">
    <text evidence="6 8">Belongs to the sulfate adenylyltransferase family.</text>
</comment>
<dbReference type="InterPro" id="IPR024951">
    <property type="entry name" value="Sulfurylase_cat_dom"/>
</dbReference>
<evidence type="ECO:0000256" key="6">
    <source>
        <dbReference type="ARBA" id="ARBA00037980"/>
    </source>
</evidence>
<evidence type="ECO:0000256" key="5">
    <source>
        <dbReference type="ARBA" id="ARBA00022840"/>
    </source>
</evidence>
<dbReference type="InterPro" id="IPR002650">
    <property type="entry name" value="Sulphate_adenylyltransferase"/>
</dbReference>
<evidence type="ECO:0000313" key="12">
    <source>
        <dbReference type="Proteomes" id="UP000076925"/>
    </source>
</evidence>
<dbReference type="CDD" id="cd00517">
    <property type="entry name" value="ATPS"/>
    <property type="match status" value="1"/>
</dbReference>
<evidence type="ECO:0000256" key="2">
    <source>
        <dbReference type="ARBA" id="ARBA00022679"/>
    </source>
</evidence>
<sequence length="392" mass="44419">MSYHLDAIAPHGGQLVNRIATPEQRQEFLSKADFLPRVQLDERAVSDLQMIAIGGFSPLTGFMNQEDYNRVVTEMRLANGSVWAIPVTLSVEEEVAASLKEGGFIRLDNSAGEYIGVLELTQKYSYDKSREAINVYRTDDSNHPGVQVLYNQEPIHLAGDVLLLQRDPHPFFPKYQIDPVTSRQMFGEKGWKTIVGFQTRNPIHRAHEYIQKCALEIVDGLFLHPLVGATKEDDIPADVRMRCYEILLDGYYPKDRVILAINPSAMRYAGPREAIFHALIRKNYGCTHFIVGRDHAGVGNYYGTYDAQYIFDEFQPEELGIVPMKFEHAFYCTRTQQMATSKTSPSSPEERIHLSGTKVREMLRRGELPPPEFSRPEVAAELARAMQVPLPV</sequence>
<evidence type="ECO:0000256" key="4">
    <source>
        <dbReference type="ARBA" id="ARBA00022741"/>
    </source>
</evidence>
<dbReference type="SUPFAM" id="SSF52374">
    <property type="entry name" value="Nucleotidylyl transferase"/>
    <property type="match status" value="1"/>
</dbReference>
<dbReference type="RefSeq" id="WP_017749290.1">
    <property type="nucleotide sequence ID" value="NZ_KQ976354.1"/>
</dbReference>
<name>A0A139X044_9CYAN</name>
<organism evidence="11 12">
    <name type="scientific">Scytonema hofmannii PCC 7110</name>
    <dbReference type="NCBI Taxonomy" id="128403"/>
    <lineage>
        <taxon>Bacteria</taxon>
        <taxon>Bacillati</taxon>
        <taxon>Cyanobacteriota</taxon>
        <taxon>Cyanophyceae</taxon>
        <taxon>Nostocales</taxon>
        <taxon>Scytonemataceae</taxon>
        <taxon>Scytonema</taxon>
    </lineage>
</organism>